<dbReference type="EMBL" id="JADCNL010000004">
    <property type="protein sequence ID" value="KAG0485177.1"/>
    <property type="molecule type" value="Genomic_DNA"/>
</dbReference>
<protein>
    <submittedName>
        <fullName evidence="1">Uncharacterized protein</fullName>
    </submittedName>
</protein>
<evidence type="ECO:0000313" key="2">
    <source>
        <dbReference type="Proteomes" id="UP000636800"/>
    </source>
</evidence>
<accession>A0A835RFC4</accession>
<sequence>MAAPVLGDCWLVIDAYTSPSNRNPILARPGNVAWSGWYIWAKERKLLLEGAIDEAKDMLVTAILSQTGLTYK</sequence>
<keyword evidence="2" id="KW-1185">Reference proteome</keyword>
<name>A0A835RFC4_VANPL</name>
<organism evidence="1 2">
    <name type="scientific">Vanilla planifolia</name>
    <name type="common">Vanilla</name>
    <dbReference type="NCBI Taxonomy" id="51239"/>
    <lineage>
        <taxon>Eukaryota</taxon>
        <taxon>Viridiplantae</taxon>
        <taxon>Streptophyta</taxon>
        <taxon>Embryophyta</taxon>
        <taxon>Tracheophyta</taxon>
        <taxon>Spermatophyta</taxon>
        <taxon>Magnoliopsida</taxon>
        <taxon>Liliopsida</taxon>
        <taxon>Asparagales</taxon>
        <taxon>Orchidaceae</taxon>
        <taxon>Vanilloideae</taxon>
        <taxon>Vanilleae</taxon>
        <taxon>Vanilla</taxon>
    </lineage>
</organism>
<reference evidence="1 2" key="1">
    <citation type="journal article" date="2020" name="Nat. Food">
        <title>A phased Vanilla planifolia genome enables genetic improvement of flavour and production.</title>
        <authorList>
            <person name="Hasing T."/>
            <person name="Tang H."/>
            <person name="Brym M."/>
            <person name="Khazi F."/>
            <person name="Huang T."/>
            <person name="Chambers A.H."/>
        </authorList>
    </citation>
    <scope>NUCLEOTIDE SEQUENCE [LARGE SCALE GENOMIC DNA]</scope>
    <source>
        <tissue evidence="1">Leaf</tissue>
    </source>
</reference>
<dbReference type="Proteomes" id="UP000636800">
    <property type="component" value="Unassembled WGS sequence"/>
</dbReference>
<proteinExistence type="predicted"/>
<evidence type="ECO:0000313" key="1">
    <source>
        <dbReference type="EMBL" id="KAG0485177.1"/>
    </source>
</evidence>
<comment type="caution">
    <text evidence="1">The sequence shown here is derived from an EMBL/GenBank/DDBJ whole genome shotgun (WGS) entry which is preliminary data.</text>
</comment>
<dbReference type="AlphaFoldDB" id="A0A835RFC4"/>
<gene>
    <name evidence="1" type="ORF">HPP92_009256</name>
</gene>